<organism evidence="3">
    <name type="scientific">marine sediment metagenome</name>
    <dbReference type="NCBI Taxonomy" id="412755"/>
    <lineage>
        <taxon>unclassified sequences</taxon>
        <taxon>metagenomes</taxon>
        <taxon>ecological metagenomes</taxon>
    </lineage>
</organism>
<dbReference type="InterPro" id="IPR000160">
    <property type="entry name" value="GGDEF_dom"/>
</dbReference>
<dbReference type="SMART" id="SM00267">
    <property type="entry name" value="GGDEF"/>
    <property type="match status" value="1"/>
</dbReference>
<dbReference type="EMBL" id="LAZR01000289">
    <property type="protein sequence ID" value="KKN76805.1"/>
    <property type="molecule type" value="Genomic_DNA"/>
</dbReference>
<sequence length="376" mass="41934">MFDRRPDKIGRILIVSPHLETLASHVDQMARTGWSVTALGDEVEALAAVRARSIDLVVLHVPATAPTDARLIASFRQVYGGGLPVMVLAHHPDGPCRCYYLDKGADDVICESTSLEELISRVRALLRFKQLHDDLDSSRAELADAVQRERSLLADLRRHNEHLQSLVTTDPLTHVASVRSFHQMLTHEFKTAKRYNKPISLLMLDVDHFKVVNDCYGHPSGDYVLKELAVVLTTCVRESDVVARVGGEEFAVILPQADTKRASRIAERIRHDIRGRKFQVFGRRIHVTASIGLATWPNNAEITEHGMLVYFADQALLRAKDAGRDRVVSVKGLEADVRARMQRNYAQWSVTSGQEATAVSSYHAGAWREPPAGDEL</sequence>
<accession>A0A0F9T6H1</accession>
<dbReference type="AlphaFoldDB" id="A0A0F9T6H1"/>
<dbReference type="PANTHER" id="PTHR45138">
    <property type="entry name" value="REGULATORY COMPONENTS OF SENSORY TRANSDUCTION SYSTEM"/>
    <property type="match status" value="1"/>
</dbReference>
<dbReference type="SUPFAM" id="SSF55073">
    <property type="entry name" value="Nucleotide cyclase"/>
    <property type="match status" value="1"/>
</dbReference>
<dbReference type="InterPro" id="IPR001789">
    <property type="entry name" value="Sig_transdc_resp-reg_receiver"/>
</dbReference>
<dbReference type="InterPro" id="IPR029787">
    <property type="entry name" value="Nucleotide_cyclase"/>
</dbReference>
<protein>
    <recommendedName>
        <fullName evidence="4">GGDEF domain-containing protein</fullName>
    </recommendedName>
</protein>
<dbReference type="PANTHER" id="PTHR45138:SF9">
    <property type="entry name" value="DIGUANYLATE CYCLASE DGCM-RELATED"/>
    <property type="match status" value="1"/>
</dbReference>
<evidence type="ECO:0000313" key="3">
    <source>
        <dbReference type="EMBL" id="KKN76805.1"/>
    </source>
</evidence>
<reference evidence="3" key="1">
    <citation type="journal article" date="2015" name="Nature">
        <title>Complex archaea that bridge the gap between prokaryotes and eukaryotes.</title>
        <authorList>
            <person name="Spang A."/>
            <person name="Saw J.H."/>
            <person name="Jorgensen S.L."/>
            <person name="Zaremba-Niedzwiedzka K."/>
            <person name="Martijn J."/>
            <person name="Lind A.E."/>
            <person name="van Eijk R."/>
            <person name="Schleper C."/>
            <person name="Guy L."/>
            <person name="Ettema T.J."/>
        </authorList>
    </citation>
    <scope>NUCLEOTIDE SEQUENCE</scope>
</reference>
<dbReference type="GO" id="GO:0000160">
    <property type="term" value="P:phosphorelay signal transduction system"/>
    <property type="evidence" value="ECO:0007669"/>
    <property type="project" value="InterPro"/>
</dbReference>
<dbReference type="PROSITE" id="PS50110">
    <property type="entry name" value="RESPONSE_REGULATORY"/>
    <property type="match status" value="1"/>
</dbReference>
<dbReference type="GO" id="GO:0005886">
    <property type="term" value="C:plasma membrane"/>
    <property type="evidence" value="ECO:0007669"/>
    <property type="project" value="TreeGrafter"/>
</dbReference>
<gene>
    <name evidence="3" type="ORF">LCGC14_0366720</name>
</gene>
<name>A0A0F9T6H1_9ZZZZ</name>
<proteinExistence type="predicted"/>
<dbReference type="InterPro" id="IPR043128">
    <property type="entry name" value="Rev_trsase/Diguanyl_cyclase"/>
</dbReference>
<dbReference type="NCBIfam" id="TIGR00254">
    <property type="entry name" value="GGDEF"/>
    <property type="match status" value="1"/>
</dbReference>
<evidence type="ECO:0008006" key="4">
    <source>
        <dbReference type="Google" id="ProtNLM"/>
    </source>
</evidence>
<comment type="caution">
    <text evidence="3">The sequence shown here is derived from an EMBL/GenBank/DDBJ whole genome shotgun (WGS) entry which is preliminary data.</text>
</comment>
<dbReference type="GO" id="GO:0043709">
    <property type="term" value="P:cell adhesion involved in single-species biofilm formation"/>
    <property type="evidence" value="ECO:0007669"/>
    <property type="project" value="TreeGrafter"/>
</dbReference>
<evidence type="ECO:0000259" key="1">
    <source>
        <dbReference type="PROSITE" id="PS50110"/>
    </source>
</evidence>
<feature type="domain" description="GGDEF" evidence="2">
    <location>
        <begin position="197"/>
        <end position="332"/>
    </location>
</feature>
<dbReference type="GO" id="GO:0052621">
    <property type="term" value="F:diguanylate cyclase activity"/>
    <property type="evidence" value="ECO:0007669"/>
    <property type="project" value="TreeGrafter"/>
</dbReference>
<dbReference type="InterPro" id="IPR050469">
    <property type="entry name" value="Diguanylate_Cyclase"/>
</dbReference>
<dbReference type="Pfam" id="PF00990">
    <property type="entry name" value="GGDEF"/>
    <property type="match status" value="1"/>
</dbReference>
<dbReference type="GO" id="GO:1902201">
    <property type="term" value="P:negative regulation of bacterial-type flagellum-dependent cell motility"/>
    <property type="evidence" value="ECO:0007669"/>
    <property type="project" value="TreeGrafter"/>
</dbReference>
<dbReference type="FunFam" id="3.30.70.270:FF:000001">
    <property type="entry name" value="Diguanylate cyclase domain protein"/>
    <property type="match status" value="1"/>
</dbReference>
<evidence type="ECO:0000259" key="2">
    <source>
        <dbReference type="PROSITE" id="PS50887"/>
    </source>
</evidence>
<feature type="domain" description="Response regulatory" evidence="1">
    <location>
        <begin position="11"/>
        <end position="126"/>
    </location>
</feature>
<dbReference type="PROSITE" id="PS50887">
    <property type="entry name" value="GGDEF"/>
    <property type="match status" value="1"/>
</dbReference>
<dbReference type="CDD" id="cd01949">
    <property type="entry name" value="GGDEF"/>
    <property type="match status" value="1"/>
</dbReference>
<dbReference type="SUPFAM" id="SSF52172">
    <property type="entry name" value="CheY-like"/>
    <property type="match status" value="1"/>
</dbReference>
<dbReference type="Gene3D" id="3.40.50.2300">
    <property type="match status" value="1"/>
</dbReference>
<dbReference type="InterPro" id="IPR011006">
    <property type="entry name" value="CheY-like_superfamily"/>
</dbReference>
<dbReference type="Gene3D" id="3.30.70.270">
    <property type="match status" value="1"/>
</dbReference>